<sequence length="151" mass="15978">MSVNTYFWFDNAAEEAATLYAAVVPNSRITDISRNSDGAAFVVSLDLDGHAVTLMNGGPGHALTDSASLQVVVETQEEVDRLWDALTDGGGEGGPCGWLTDRFGLAWQIVPAALQTLMSSDDPAKTIAVGTALRGMSKLDIKTLQDAYDNA</sequence>
<feature type="domain" description="PhnB-like" evidence="1">
    <location>
        <begin position="3"/>
        <end position="110"/>
    </location>
</feature>
<reference evidence="2 3" key="1">
    <citation type="submission" date="2019-09" db="EMBL/GenBank/DDBJ databases">
        <authorList>
            <person name="Wang X."/>
        </authorList>
    </citation>
    <scope>NUCLEOTIDE SEQUENCE [LARGE SCALE GENOMIC DNA]</scope>
    <source>
        <strain evidence="2 3">CICC 11023</strain>
    </source>
</reference>
<proteinExistence type="predicted"/>
<dbReference type="InterPro" id="IPR009725">
    <property type="entry name" value="3_dmu_93_MTrfase"/>
</dbReference>
<dbReference type="SUPFAM" id="SSF54593">
    <property type="entry name" value="Glyoxalase/Bleomycin resistance protein/Dihydroxybiphenyl dioxygenase"/>
    <property type="match status" value="1"/>
</dbReference>
<comment type="caution">
    <text evidence="2">The sequence shown here is derived from an EMBL/GenBank/DDBJ whole genome shotgun (WGS) entry which is preliminary data.</text>
</comment>
<dbReference type="EMBL" id="VXLC01000004">
    <property type="protein sequence ID" value="KAA8888336.1"/>
    <property type="molecule type" value="Genomic_DNA"/>
</dbReference>
<accession>A0A5N0EH64</accession>
<dbReference type="AlphaFoldDB" id="A0A5N0EH64"/>
<dbReference type="OrthoDB" id="9806473at2"/>
<dbReference type="Pfam" id="PF06983">
    <property type="entry name" value="3-dmu-9_3-mt"/>
    <property type="match status" value="1"/>
</dbReference>
<dbReference type="PANTHER" id="PTHR33990">
    <property type="entry name" value="PROTEIN YJDN-RELATED"/>
    <property type="match status" value="1"/>
</dbReference>
<dbReference type="PIRSF" id="PIRSF021700">
    <property type="entry name" value="3_dmu_93_MTrfase"/>
    <property type="match status" value="1"/>
</dbReference>
<dbReference type="InterPro" id="IPR028973">
    <property type="entry name" value="PhnB-like"/>
</dbReference>
<dbReference type="InterPro" id="IPR029068">
    <property type="entry name" value="Glyas_Bleomycin-R_OHBP_Dase"/>
</dbReference>
<evidence type="ECO:0000313" key="3">
    <source>
        <dbReference type="Proteomes" id="UP000323876"/>
    </source>
</evidence>
<evidence type="ECO:0000259" key="1">
    <source>
        <dbReference type="Pfam" id="PF06983"/>
    </source>
</evidence>
<protein>
    <submittedName>
        <fullName evidence="2">VOC family protein</fullName>
    </submittedName>
</protein>
<keyword evidence="3" id="KW-1185">Reference proteome</keyword>
<dbReference type="Proteomes" id="UP000323876">
    <property type="component" value="Unassembled WGS sequence"/>
</dbReference>
<evidence type="ECO:0000313" key="2">
    <source>
        <dbReference type="EMBL" id="KAA8888336.1"/>
    </source>
</evidence>
<dbReference type="Gene3D" id="3.10.180.10">
    <property type="entry name" value="2,3-Dihydroxybiphenyl 1,2-Dioxygenase, domain 1"/>
    <property type="match status" value="1"/>
</dbReference>
<gene>
    <name evidence="2" type="ORF">F3087_14960</name>
</gene>
<name>A0A5N0EH64_9NOCA</name>
<dbReference type="RefSeq" id="WP_150402502.1">
    <property type="nucleotide sequence ID" value="NZ_JBHJYQ010000007.1"/>
</dbReference>
<organism evidence="2 3">
    <name type="scientific">Nocardia colli</name>
    <dbReference type="NCBI Taxonomy" id="2545717"/>
    <lineage>
        <taxon>Bacteria</taxon>
        <taxon>Bacillati</taxon>
        <taxon>Actinomycetota</taxon>
        <taxon>Actinomycetes</taxon>
        <taxon>Mycobacteriales</taxon>
        <taxon>Nocardiaceae</taxon>
        <taxon>Nocardia</taxon>
    </lineage>
</organism>